<dbReference type="InterPro" id="IPR020904">
    <property type="entry name" value="Sc_DH/Rdtase_CS"/>
</dbReference>
<keyword evidence="2" id="KW-0560">Oxidoreductase</keyword>
<dbReference type="InterPro" id="IPR051687">
    <property type="entry name" value="Peroxisomal_Beta-Oxidation"/>
</dbReference>
<dbReference type="OrthoDB" id="9808187at2"/>
<evidence type="ECO:0000256" key="3">
    <source>
        <dbReference type="RuleBase" id="RU000363"/>
    </source>
</evidence>
<evidence type="ECO:0000313" key="6">
    <source>
        <dbReference type="EMBL" id="SED56075.1"/>
    </source>
</evidence>
<dbReference type="GO" id="GO:0016491">
    <property type="term" value="F:oxidoreductase activity"/>
    <property type="evidence" value="ECO:0007669"/>
    <property type="project" value="UniProtKB-KW"/>
</dbReference>
<dbReference type="PANTHER" id="PTHR45024:SF2">
    <property type="entry name" value="SCP2 DOMAIN-CONTAINING PROTEIN"/>
    <property type="match status" value="1"/>
</dbReference>
<feature type="compositionally biased region" description="Basic and acidic residues" evidence="4">
    <location>
        <begin position="291"/>
        <end position="311"/>
    </location>
</feature>
<dbReference type="InterPro" id="IPR002347">
    <property type="entry name" value="SDR_fam"/>
</dbReference>
<dbReference type="AlphaFoldDB" id="A0A1H5BNT6"/>
<feature type="region of interest" description="Disordered" evidence="4">
    <location>
        <begin position="290"/>
        <end position="311"/>
    </location>
</feature>
<dbReference type="InterPro" id="IPR057326">
    <property type="entry name" value="KR_dom"/>
</dbReference>
<dbReference type="PRINTS" id="PR00081">
    <property type="entry name" value="GDHRDH"/>
</dbReference>
<dbReference type="InterPro" id="IPR036291">
    <property type="entry name" value="NAD(P)-bd_dom_sf"/>
</dbReference>
<accession>A0A1H5BNT6</accession>
<dbReference type="RefSeq" id="WP_073359094.1">
    <property type="nucleotide sequence ID" value="NZ_FNTL01000004.1"/>
</dbReference>
<protein>
    <submittedName>
        <fullName evidence="6">NAD(P)-dependent dehydrogenase, short-chain alcohol dehydrogenase family</fullName>
    </submittedName>
</protein>
<dbReference type="NCBIfam" id="NF005861">
    <property type="entry name" value="PRK07791.1"/>
    <property type="match status" value="1"/>
</dbReference>
<reference evidence="7" key="1">
    <citation type="submission" date="2016-10" db="EMBL/GenBank/DDBJ databases">
        <authorList>
            <person name="Varghese N."/>
        </authorList>
    </citation>
    <scope>NUCLEOTIDE SEQUENCE [LARGE SCALE GENOMIC DNA]</scope>
    <source>
        <strain evidence="7">DSM 44719</strain>
    </source>
</reference>
<name>A0A1H5BNT6_RHOJO</name>
<organism evidence="6 7">
    <name type="scientific">Rhodococcus jostii</name>
    <dbReference type="NCBI Taxonomy" id="132919"/>
    <lineage>
        <taxon>Bacteria</taxon>
        <taxon>Bacillati</taxon>
        <taxon>Actinomycetota</taxon>
        <taxon>Actinomycetes</taxon>
        <taxon>Mycobacteriales</taxon>
        <taxon>Nocardiaceae</taxon>
        <taxon>Rhodococcus</taxon>
    </lineage>
</organism>
<evidence type="ECO:0000256" key="4">
    <source>
        <dbReference type="SAM" id="MobiDB-lite"/>
    </source>
</evidence>
<sequence>MGSLEGRVAVITGGGRGLGREHALLFAAEGAKVVVNDLGGSAEGGGSDVSAAQSVVDEITALGGEAVANGDSVTDWEGARRLIATAIDTFGDLHILVNNAGILRDRLLVNMSEDEFDSVINVHLKGTFAVTRHAAEYWRAEAKKGVEIDRSLINTSSGSGLHGNPGQTNYGAAKAGIAAMTQIASKELERYHVRANCIAPVARTRLTEATPGLGQVMTETIGSDFDSWHPANISPLVALLASEKCEFTGHAFRVMGGEVGLYQGWTVVDQVESDSRWTVEGLAAATKHMPAKAESKVSGKHAEKAKANRGE</sequence>
<proteinExistence type="inferred from homology"/>
<dbReference type="SUPFAM" id="SSF51735">
    <property type="entry name" value="NAD(P)-binding Rossmann-fold domains"/>
    <property type="match status" value="1"/>
</dbReference>
<evidence type="ECO:0000256" key="2">
    <source>
        <dbReference type="ARBA" id="ARBA00023002"/>
    </source>
</evidence>
<dbReference type="EMBL" id="FNTL01000004">
    <property type="protein sequence ID" value="SED56075.1"/>
    <property type="molecule type" value="Genomic_DNA"/>
</dbReference>
<dbReference type="Pfam" id="PF00106">
    <property type="entry name" value="adh_short"/>
    <property type="match status" value="1"/>
</dbReference>
<evidence type="ECO:0000256" key="1">
    <source>
        <dbReference type="ARBA" id="ARBA00006484"/>
    </source>
</evidence>
<gene>
    <name evidence="6" type="ORF">SAMN04490220_4837</name>
</gene>
<evidence type="ECO:0000259" key="5">
    <source>
        <dbReference type="SMART" id="SM00822"/>
    </source>
</evidence>
<comment type="similarity">
    <text evidence="1 3">Belongs to the short-chain dehydrogenases/reductases (SDR) family.</text>
</comment>
<feature type="domain" description="Ketoreductase" evidence="5">
    <location>
        <begin position="7"/>
        <end position="224"/>
    </location>
</feature>
<evidence type="ECO:0000313" key="7">
    <source>
        <dbReference type="Proteomes" id="UP000183407"/>
    </source>
</evidence>
<dbReference type="Proteomes" id="UP000183407">
    <property type="component" value="Unassembled WGS sequence"/>
</dbReference>
<dbReference type="PANTHER" id="PTHR45024">
    <property type="entry name" value="DEHYDROGENASES, SHORT CHAIN"/>
    <property type="match status" value="1"/>
</dbReference>
<dbReference type="SMART" id="SM00822">
    <property type="entry name" value="PKS_KR"/>
    <property type="match status" value="1"/>
</dbReference>
<dbReference type="FunFam" id="3.40.50.720:FF:000446">
    <property type="entry name" value="Short chain dehydrogenase"/>
    <property type="match status" value="1"/>
</dbReference>
<dbReference type="PRINTS" id="PR00080">
    <property type="entry name" value="SDRFAMILY"/>
</dbReference>
<dbReference type="PROSITE" id="PS00061">
    <property type="entry name" value="ADH_SHORT"/>
    <property type="match status" value="1"/>
</dbReference>
<dbReference type="Gene3D" id="3.40.50.720">
    <property type="entry name" value="NAD(P)-binding Rossmann-like Domain"/>
    <property type="match status" value="1"/>
</dbReference>